<sequence>MKIFLPKSSQKIILKFVKVFKASGQVGEHGTHPIETSLANRLSLTVRYPCSGAPSSLQIILSAKSISTPYEVQEVQLENCRCLPIIPVPNYCFLLPSVSDK</sequence>
<evidence type="ECO:0000313" key="2">
    <source>
        <dbReference type="Proteomes" id="UP000078200"/>
    </source>
</evidence>
<dbReference type="EnsemblMetazoa" id="GAUT036651-RA">
    <property type="protein sequence ID" value="GAUT036651-PA"/>
    <property type="gene ID" value="GAUT036651"/>
</dbReference>
<evidence type="ECO:0000313" key="1">
    <source>
        <dbReference type="EnsemblMetazoa" id="GAUT036651-PA"/>
    </source>
</evidence>
<organism evidence="1 2">
    <name type="scientific">Glossina austeni</name>
    <name type="common">Savannah tsetse fly</name>
    <dbReference type="NCBI Taxonomy" id="7395"/>
    <lineage>
        <taxon>Eukaryota</taxon>
        <taxon>Metazoa</taxon>
        <taxon>Ecdysozoa</taxon>
        <taxon>Arthropoda</taxon>
        <taxon>Hexapoda</taxon>
        <taxon>Insecta</taxon>
        <taxon>Pterygota</taxon>
        <taxon>Neoptera</taxon>
        <taxon>Endopterygota</taxon>
        <taxon>Diptera</taxon>
        <taxon>Brachycera</taxon>
        <taxon>Muscomorpha</taxon>
        <taxon>Hippoboscoidea</taxon>
        <taxon>Glossinidae</taxon>
        <taxon>Glossina</taxon>
    </lineage>
</organism>
<protein>
    <submittedName>
        <fullName evidence="1">Uncharacterized protein</fullName>
    </submittedName>
</protein>
<name>A0A1A9VGQ9_GLOAU</name>
<proteinExistence type="predicted"/>
<dbReference type="VEuPathDB" id="VectorBase:GAUT036651"/>
<keyword evidence="2" id="KW-1185">Reference proteome</keyword>
<accession>A0A1A9VGQ9</accession>
<reference evidence="1" key="1">
    <citation type="submission" date="2020-05" db="UniProtKB">
        <authorList>
            <consortium name="EnsemblMetazoa"/>
        </authorList>
    </citation>
    <scope>IDENTIFICATION</scope>
    <source>
        <strain evidence="1">TTRI</strain>
    </source>
</reference>
<dbReference type="AlphaFoldDB" id="A0A1A9VGQ9"/>
<dbReference type="Proteomes" id="UP000078200">
    <property type="component" value="Unassembled WGS sequence"/>
</dbReference>